<organism evidence="1 2">
    <name type="scientific">Diacronema lutheri</name>
    <name type="common">Unicellular marine alga</name>
    <name type="synonym">Monochrysis lutheri</name>
    <dbReference type="NCBI Taxonomy" id="2081491"/>
    <lineage>
        <taxon>Eukaryota</taxon>
        <taxon>Haptista</taxon>
        <taxon>Haptophyta</taxon>
        <taxon>Pavlovophyceae</taxon>
        <taxon>Pavlovales</taxon>
        <taxon>Pavlovaceae</taxon>
        <taxon>Diacronema</taxon>
    </lineage>
</organism>
<dbReference type="Proteomes" id="UP000751190">
    <property type="component" value="Unassembled WGS sequence"/>
</dbReference>
<accession>A0A8J5X9T7</accession>
<reference evidence="1" key="1">
    <citation type="submission" date="2021-05" db="EMBL/GenBank/DDBJ databases">
        <title>The genome of the haptophyte Pavlova lutheri (Diacronema luteri, Pavlovales) - a model for lipid biosynthesis in eukaryotic algae.</title>
        <authorList>
            <person name="Hulatt C.J."/>
            <person name="Posewitz M.C."/>
        </authorList>
    </citation>
    <scope>NUCLEOTIDE SEQUENCE</scope>
    <source>
        <strain evidence="1">NIVA-4/92</strain>
    </source>
</reference>
<sequence>MPRAAFRRTPPSGCASAGALGALMLTGTLMHQCADQRAKRPSQPTPLPTRPLVLLVADRNVLAAALATIAQLRAAGEYTGDILLVRPDADAQLDARAGVSTAELAALGVRVVAARALMPRELLPPEPPCACWLAAAARSADPLARLHARKRGAGWSGYFWKLATLFSPALHAGALGNGSRRILYVDAGIIVRQPIAPMLALPVGEGRLLAHSDTYPTYDRRLSSQMHCAGHTRVRTARARSAAHTLGCAPCAAGLPAALAEPCAELSAALPAAALAAPPRSAAAARALASPRGSAADFFQSTVLLFDSTLVADGRLQAAALTLGARLLGVSDSDQLVLNALRFVDWRELGRRALAGAADLPGGARARGVGWHRLRADADQLWSPLPLRAPLLQRGGTTLTYDYQPRAPHVADEYILVKVDPAALLGEHAARADGPSAAGARRRPRCWHAQSADRTPHWVCTSQKVDSA</sequence>
<protein>
    <submittedName>
        <fullName evidence="1">Uncharacterized protein</fullName>
    </submittedName>
</protein>
<comment type="caution">
    <text evidence="1">The sequence shown here is derived from an EMBL/GenBank/DDBJ whole genome shotgun (WGS) entry which is preliminary data.</text>
</comment>
<name>A0A8J5X9T7_DIALT</name>
<proteinExistence type="predicted"/>
<dbReference type="EMBL" id="JAGTXO010000025">
    <property type="protein sequence ID" value="KAG8461521.1"/>
    <property type="molecule type" value="Genomic_DNA"/>
</dbReference>
<evidence type="ECO:0000313" key="1">
    <source>
        <dbReference type="EMBL" id="KAG8461521.1"/>
    </source>
</evidence>
<keyword evidence="2" id="KW-1185">Reference proteome</keyword>
<evidence type="ECO:0000313" key="2">
    <source>
        <dbReference type="Proteomes" id="UP000751190"/>
    </source>
</evidence>
<dbReference type="AlphaFoldDB" id="A0A8J5X9T7"/>
<gene>
    <name evidence="1" type="ORF">KFE25_001125</name>
</gene>